<sequence>MSIAPFLLTNVPQLSLSSAKQRGMVAVLTLVLLAACPLHAQRPKPMLRRPGKPDINTKITEPKVVRVVSDENKPLADAEVRIGWWEDADGDLLLRAILDPPKTNAEGKVLISVPQGAVRAQISAVAPGYASAGTQYSLSGEPKIVLSKGQIVRVLAVDAEDKPIEDAIPLLERSRVWPREFKPEEGSPGVFVSPVVDLDRRWMRVVDANGDGPTRYSELIDIRNPPNFDEQGNIVAVLRPGVSLKGRLDDSVPRPVSGGCVELYIREGEGHRIERNSWTWQDTAEVASDGTFTFESLPTGGHVQLVALVDGYQSKRPTAESLANYLFEHDAGETKLIGSMTERNDAFWPQLFPLPLDQERIDVELACVPTADARIRVVDAIGQPISKASIRFNPNGYFLGGELFIPGTEGFAEAARLGESREKLSNIRKWATAAYLNVTTNDQGIATVSSLASDTRQTFDVEADGYQLPVYPSSSKDYPSRYATLDVAPGETTPRTVTLEKVRATGPRELTVLDSQGQPLDGIEVIITDVALEDAEDEWYLWSVARMGEVVSAASTEGGRIQFTTPLELDGKRISRLKLFLKGNVGRRASVFGERLEIPVRDDGRVIVLTVSEDPPRDEHSYRKVGARYVRPEEVIDQSPKQLLERLVQLPTLIVLKQLLATANFTSATPIELEPRCNSLKLSDRTTVELVETEQGPRVVVLCRVQPAGAPPAERTSQLPEAAFVFDAKDASLKGMVGGWSSGKGHPCDLSLTDLGPRGDYFFQVTASDENGPYSQLQQWTLVGQLDSPALTVFSHRRDPAWSADSYQTDKLSAEFGYLEYSGTKSKRGRDEPGWLESGAKVPRKIFWDGRQNKFIGLPELWVESEPLYKVDIERSSAFEPLKVSPDDIVAGGGRRSYENWHAWDVAIPSGEPAQLKLLLVNKDDDGKEQVVKELSSWPLASGLHFVQLNVTNGQDDAKIELRPFAVEGAVDQKFTVPQILLDVPNSVSQTAVLRAAEKQLDLLRYATQDEGVTLVWRLNRN</sequence>
<reference evidence="1 2" key="1">
    <citation type="submission" date="2018-02" db="EMBL/GenBank/DDBJ databases">
        <title>Comparative genomes isolates from brazilian mangrove.</title>
        <authorList>
            <person name="Araujo J.E."/>
            <person name="Taketani R.G."/>
            <person name="Silva M.C.P."/>
            <person name="Loureco M.V."/>
            <person name="Andreote F.D."/>
        </authorList>
    </citation>
    <scope>NUCLEOTIDE SEQUENCE [LARGE SCALE GENOMIC DNA]</scope>
    <source>
        <strain evidence="1 2">Hex-1 MGV</strain>
    </source>
</reference>
<protein>
    <submittedName>
        <fullName evidence="1">Uncharacterized protein</fullName>
    </submittedName>
</protein>
<dbReference type="OrthoDB" id="240923at2"/>
<evidence type="ECO:0000313" key="2">
    <source>
        <dbReference type="Proteomes" id="UP000238322"/>
    </source>
</evidence>
<evidence type="ECO:0000313" key="1">
    <source>
        <dbReference type="EMBL" id="PQO37359.1"/>
    </source>
</evidence>
<dbReference type="EMBL" id="PUHY01000005">
    <property type="protein sequence ID" value="PQO37359.1"/>
    <property type="molecule type" value="Genomic_DNA"/>
</dbReference>
<comment type="caution">
    <text evidence="1">The sequence shown here is derived from an EMBL/GenBank/DDBJ whole genome shotgun (WGS) entry which is preliminary data.</text>
</comment>
<dbReference type="AlphaFoldDB" id="A0A2S8FYT2"/>
<dbReference type="RefSeq" id="WP_105328609.1">
    <property type="nucleotide sequence ID" value="NZ_PUHY01000005.1"/>
</dbReference>
<dbReference type="Proteomes" id="UP000238322">
    <property type="component" value="Unassembled WGS sequence"/>
</dbReference>
<gene>
    <name evidence="1" type="ORF">C5Y83_05285</name>
</gene>
<proteinExistence type="predicted"/>
<accession>A0A2S8FYT2</accession>
<organism evidence="1 2">
    <name type="scientific">Blastopirellula marina</name>
    <dbReference type="NCBI Taxonomy" id="124"/>
    <lineage>
        <taxon>Bacteria</taxon>
        <taxon>Pseudomonadati</taxon>
        <taxon>Planctomycetota</taxon>
        <taxon>Planctomycetia</taxon>
        <taxon>Pirellulales</taxon>
        <taxon>Pirellulaceae</taxon>
        <taxon>Blastopirellula</taxon>
    </lineage>
</organism>
<name>A0A2S8FYT2_9BACT</name>